<dbReference type="OrthoDB" id="5350673at2759"/>
<dbReference type="GO" id="GO:0001228">
    <property type="term" value="F:DNA-binding transcription activator activity, RNA polymerase II-specific"/>
    <property type="evidence" value="ECO:0007669"/>
    <property type="project" value="TreeGrafter"/>
</dbReference>
<feature type="non-terminal residue" evidence="1">
    <location>
        <position position="1"/>
    </location>
</feature>
<dbReference type="Proteomes" id="UP000799444">
    <property type="component" value="Unassembled WGS sequence"/>
</dbReference>
<dbReference type="EMBL" id="ML996201">
    <property type="protein sequence ID" value="KAF2731160.1"/>
    <property type="molecule type" value="Genomic_DNA"/>
</dbReference>
<comment type="caution">
    <text evidence="1">The sequence shown here is derived from an EMBL/GenBank/DDBJ whole genome shotgun (WGS) entry which is preliminary data.</text>
</comment>
<dbReference type="PANTHER" id="PTHR47784">
    <property type="entry name" value="STEROL UPTAKE CONTROL PROTEIN 2"/>
    <property type="match status" value="1"/>
</dbReference>
<dbReference type="PANTHER" id="PTHR47784:SF5">
    <property type="entry name" value="STEROL UPTAKE CONTROL PROTEIN 2"/>
    <property type="match status" value="1"/>
</dbReference>
<gene>
    <name evidence="1" type="ORF">EJ04DRAFT_443597</name>
</gene>
<reference evidence="1" key="1">
    <citation type="journal article" date="2020" name="Stud. Mycol.">
        <title>101 Dothideomycetes genomes: a test case for predicting lifestyles and emergence of pathogens.</title>
        <authorList>
            <person name="Haridas S."/>
            <person name="Albert R."/>
            <person name="Binder M."/>
            <person name="Bloem J."/>
            <person name="Labutti K."/>
            <person name="Salamov A."/>
            <person name="Andreopoulos B."/>
            <person name="Baker S."/>
            <person name="Barry K."/>
            <person name="Bills G."/>
            <person name="Bluhm B."/>
            <person name="Cannon C."/>
            <person name="Castanera R."/>
            <person name="Culley D."/>
            <person name="Daum C."/>
            <person name="Ezra D."/>
            <person name="Gonzalez J."/>
            <person name="Henrissat B."/>
            <person name="Kuo A."/>
            <person name="Liang C."/>
            <person name="Lipzen A."/>
            <person name="Lutzoni F."/>
            <person name="Magnuson J."/>
            <person name="Mondo S."/>
            <person name="Nolan M."/>
            <person name="Ohm R."/>
            <person name="Pangilinan J."/>
            <person name="Park H.-J."/>
            <person name="Ramirez L."/>
            <person name="Alfaro M."/>
            <person name="Sun H."/>
            <person name="Tritt A."/>
            <person name="Yoshinaga Y."/>
            <person name="Zwiers L.-H."/>
            <person name="Turgeon B."/>
            <person name="Goodwin S."/>
            <person name="Spatafora J."/>
            <person name="Crous P."/>
            <person name="Grigoriev I."/>
        </authorList>
    </citation>
    <scope>NUCLEOTIDE SEQUENCE</scope>
    <source>
        <strain evidence="1">CBS 125425</strain>
    </source>
</reference>
<evidence type="ECO:0000313" key="1">
    <source>
        <dbReference type="EMBL" id="KAF2731160.1"/>
    </source>
</evidence>
<protein>
    <submittedName>
        <fullName evidence="1">Uncharacterized protein</fullName>
    </submittedName>
</protein>
<organism evidence="1 2">
    <name type="scientific">Polyplosphaeria fusca</name>
    <dbReference type="NCBI Taxonomy" id="682080"/>
    <lineage>
        <taxon>Eukaryota</taxon>
        <taxon>Fungi</taxon>
        <taxon>Dikarya</taxon>
        <taxon>Ascomycota</taxon>
        <taxon>Pezizomycotina</taxon>
        <taxon>Dothideomycetes</taxon>
        <taxon>Pleosporomycetidae</taxon>
        <taxon>Pleosporales</taxon>
        <taxon>Tetraplosphaeriaceae</taxon>
        <taxon>Polyplosphaeria</taxon>
    </lineage>
</organism>
<dbReference type="InterPro" id="IPR053157">
    <property type="entry name" value="Sterol_Uptake_Regulator"/>
</dbReference>
<keyword evidence="2" id="KW-1185">Reference proteome</keyword>
<proteinExistence type="predicted"/>
<accession>A0A9P4V0E7</accession>
<dbReference type="AlphaFoldDB" id="A0A9P4V0E7"/>
<evidence type="ECO:0000313" key="2">
    <source>
        <dbReference type="Proteomes" id="UP000799444"/>
    </source>
</evidence>
<name>A0A9P4V0E7_9PLEO</name>
<sequence length="328" mass="36989">LANDHQYLTHGVLAVASLHLNLLHESPDMKLEMRKIAADQMDRALALYRPEIGKVREKNASALFACATLLVVYFFRTSIMDIEETLATNWLTLELPPDAVDQILHAVMRAIHGLRGAFAVLMPGWRWIATGKLRTLALRKWWPKNRVPASDRALDEDRRLCELESLWIRPGRDYEPYFDELTEALAILRETFALTSQVVVESGVINPGEAIPYAYDDVNIGMLKDRGAVLQWAVRVRREFITLIEEKNVEALVLMGYWAILPARIRHIWWLEGLGAGILTAVVAALGPENRHLVEWPASIIGVDLNTLAKAPPPGDPFIIPDFEAMSF</sequence>